<gene>
    <name evidence="1" type="ORF">SAMN06265173_101323</name>
</gene>
<reference evidence="1 2" key="1">
    <citation type="submission" date="2017-05" db="EMBL/GenBank/DDBJ databases">
        <authorList>
            <person name="Varghese N."/>
            <person name="Submissions S."/>
        </authorList>
    </citation>
    <scope>NUCLEOTIDE SEQUENCE [LARGE SCALE GENOMIC DNA]</scope>
    <source>
        <strain evidence="1 2">DSM 29506</strain>
    </source>
</reference>
<dbReference type="PIRSF" id="PIRSF008546">
    <property type="entry name" value="UCP008546"/>
    <property type="match status" value="1"/>
</dbReference>
<evidence type="ECO:0000313" key="2">
    <source>
        <dbReference type="Proteomes" id="UP000316030"/>
    </source>
</evidence>
<proteinExistence type="predicted"/>
<dbReference type="RefSeq" id="WP_142491626.1">
    <property type="nucleotide sequence ID" value="NZ_FXTO01000001.1"/>
</dbReference>
<dbReference type="OrthoDB" id="9801870at2"/>
<organism evidence="1 2">
    <name type="scientific">Thalassovita litoralis</name>
    <dbReference type="NCBI Taxonomy" id="1010611"/>
    <lineage>
        <taxon>Bacteria</taxon>
        <taxon>Pseudomonadati</taxon>
        <taxon>Pseudomonadota</taxon>
        <taxon>Alphaproteobacteria</taxon>
        <taxon>Rhodobacterales</taxon>
        <taxon>Roseobacteraceae</taxon>
        <taxon>Thalassovita</taxon>
    </lineage>
</organism>
<dbReference type="InterPro" id="IPR014937">
    <property type="entry name" value="DUF1810"/>
</dbReference>
<dbReference type="SUPFAM" id="SSF140736">
    <property type="entry name" value="Rv1873-like"/>
    <property type="match status" value="1"/>
</dbReference>
<accession>A0A521AR79</accession>
<name>A0A521AR79_9RHOB</name>
<keyword evidence="2" id="KW-1185">Reference proteome</keyword>
<protein>
    <submittedName>
        <fullName evidence="1">Uncharacterized protein, DUF1810 family</fullName>
    </submittedName>
</protein>
<dbReference type="Pfam" id="PF08837">
    <property type="entry name" value="DUF1810"/>
    <property type="match status" value="1"/>
</dbReference>
<evidence type="ECO:0000313" key="1">
    <source>
        <dbReference type="EMBL" id="SMO37281.1"/>
    </source>
</evidence>
<dbReference type="Gene3D" id="1.25.40.380">
    <property type="entry name" value="Protein of unknown function DUF1810"/>
    <property type="match status" value="1"/>
</dbReference>
<dbReference type="Proteomes" id="UP000316030">
    <property type="component" value="Unassembled WGS sequence"/>
</dbReference>
<dbReference type="AlphaFoldDB" id="A0A521AR79"/>
<dbReference type="InterPro" id="IPR036287">
    <property type="entry name" value="Rv1873-like_sf"/>
</dbReference>
<sequence>MSLPAPDDLHRFILAQSRNYADAEREIRQGKKTSHWMWYVFPQLRGLGQSNFAQLYGLDGIGEAAAYLADPVLGPRLIHMCDLMLTHTGIPAQNILGPIDARKLRSCATLFARLPDAPLVFAQVLDQFYDGQPCPKTLALLDQGLHG</sequence>
<dbReference type="EMBL" id="FXTO01000001">
    <property type="protein sequence ID" value="SMO37281.1"/>
    <property type="molecule type" value="Genomic_DNA"/>
</dbReference>